<dbReference type="InterPro" id="IPR001128">
    <property type="entry name" value="Cyt_P450"/>
</dbReference>
<reference evidence="9" key="1">
    <citation type="journal article" date="2019" name="Int. J. Syst. Evol. Microbiol.">
        <title>The Global Catalogue of Microorganisms (GCM) 10K type strain sequencing project: providing services to taxonomists for standard genome sequencing and annotation.</title>
        <authorList>
            <consortium name="The Broad Institute Genomics Platform"/>
            <consortium name="The Broad Institute Genome Sequencing Center for Infectious Disease"/>
            <person name="Wu L."/>
            <person name="Ma J."/>
        </authorList>
    </citation>
    <scope>NUCLEOTIDE SEQUENCE [LARGE SCALE GENOMIC DNA]</scope>
    <source>
        <strain evidence="9">JCM 31404</strain>
    </source>
</reference>
<evidence type="ECO:0000313" key="9">
    <source>
        <dbReference type="Proteomes" id="UP000634308"/>
    </source>
</evidence>
<dbReference type="InterPro" id="IPR050196">
    <property type="entry name" value="Cytochrome_P450_Monoox"/>
</dbReference>
<dbReference type="PROSITE" id="PS00086">
    <property type="entry name" value="CYTOCHROME_P450"/>
    <property type="match status" value="1"/>
</dbReference>
<sequence length="456" mass="49826">MTASATAALPPRPPGLPLVGHAPALMRDVLGFMTRISREYGDVVRVGLAGREVWVVSHPADIETLHIQTGRLFDKGLQRDPLLARLLGGGLLVSEGDFWLRQRRLAQPAFHSARIQGYLSVMQAQTQALCQDWAAGGVRDVNADLSSMTLRIVMRSVMGLPENSDQVERISRALDDALTGFRRNYGVPLPAGLPTPARRQFRRGSDDMDAVMKQLIAGRRAAGGTHDDLLDMLLSARDDSGQPMTDPQLLDEVKNILLAGHDTTASTLSFALYLLATHPDAEQRLAQELSSVLGGVTGGRLPELGDLRSLPFLDAVIKETLRLYPAAWSTQREARQEVTVGGYVAPPGTLFVINHWVTQRDPRFFDAPGEFRPERWLDGLEARLPKYAYFPFGGGGRICIGREFARLEAAVALAGLVQAFTYQTVRPLRLEPAISLRPQGGLPLRVQPRQGGAVNG</sequence>
<keyword evidence="4 7" id="KW-0560">Oxidoreductase</keyword>
<dbReference type="Pfam" id="PF00067">
    <property type="entry name" value="p450"/>
    <property type="match status" value="1"/>
</dbReference>
<organism evidence="8 9">
    <name type="scientific">Deinococcus seoulensis</name>
    <dbReference type="NCBI Taxonomy" id="1837379"/>
    <lineage>
        <taxon>Bacteria</taxon>
        <taxon>Thermotogati</taxon>
        <taxon>Deinococcota</taxon>
        <taxon>Deinococci</taxon>
        <taxon>Deinococcales</taxon>
        <taxon>Deinococcaceae</taxon>
        <taxon>Deinococcus</taxon>
    </lineage>
</organism>
<evidence type="ECO:0000256" key="1">
    <source>
        <dbReference type="ARBA" id="ARBA00010617"/>
    </source>
</evidence>
<keyword evidence="9" id="KW-1185">Reference proteome</keyword>
<evidence type="ECO:0000256" key="4">
    <source>
        <dbReference type="ARBA" id="ARBA00023002"/>
    </source>
</evidence>
<keyword evidence="3 7" id="KW-0479">Metal-binding</keyword>
<keyword evidence="5 7" id="KW-0408">Iron</keyword>
<evidence type="ECO:0000256" key="3">
    <source>
        <dbReference type="ARBA" id="ARBA00022723"/>
    </source>
</evidence>
<evidence type="ECO:0000256" key="7">
    <source>
        <dbReference type="RuleBase" id="RU000461"/>
    </source>
</evidence>
<evidence type="ECO:0000256" key="2">
    <source>
        <dbReference type="ARBA" id="ARBA00022617"/>
    </source>
</evidence>
<dbReference type="InterPro" id="IPR002401">
    <property type="entry name" value="Cyt_P450_E_grp-I"/>
</dbReference>
<dbReference type="EMBL" id="BMQM01000007">
    <property type="protein sequence ID" value="GGR54412.1"/>
    <property type="molecule type" value="Genomic_DNA"/>
</dbReference>
<comment type="caution">
    <text evidence="8">The sequence shown here is derived from an EMBL/GenBank/DDBJ whole genome shotgun (WGS) entry which is preliminary data.</text>
</comment>
<gene>
    <name evidence="8" type="ORF">GCM10008959_15180</name>
</gene>
<dbReference type="SUPFAM" id="SSF48264">
    <property type="entry name" value="Cytochrome P450"/>
    <property type="match status" value="1"/>
</dbReference>
<keyword evidence="6 7" id="KW-0503">Monooxygenase</keyword>
<dbReference type="PANTHER" id="PTHR24291:SF50">
    <property type="entry name" value="BIFUNCTIONAL ALBAFLAVENONE MONOOXYGENASE_TERPENE SYNTHASE"/>
    <property type="match status" value="1"/>
</dbReference>
<evidence type="ECO:0000256" key="6">
    <source>
        <dbReference type="ARBA" id="ARBA00023033"/>
    </source>
</evidence>
<dbReference type="Proteomes" id="UP000634308">
    <property type="component" value="Unassembled WGS sequence"/>
</dbReference>
<keyword evidence="2 7" id="KW-0349">Heme</keyword>
<dbReference type="PRINTS" id="PR00385">
    <property type="entry name" value="P450"/>
</dbReference>
<evidence type="ECO:0000256" key="5">
    <source>
        <dbReference type="ARBA" id="ARBA00023004"/>
    </source>
</evidence>
<dbReference type="InterPro" id="IPR017972">
    <property type="entry name" value="Cyt_P450_CS"/>
</dbReference>
<evidence type="ECO:0000313" key="8">
    <source>
        <dbReference type="EMBL" id="GGR54412.1"/>
    </source>
</evidence>
<dbReference type="PANTHER" id="PTHR24291">
    <property type="entry name" value="CYTOCHROME P450 FAMILY 4"/>
    <property type="match status" value="1"/>
</dbReference>
<name>A0ABQ2RQ44_9DEIO</name>
<dbReference type="PRINTS" id="PR00463">
    <property type="entry name" value="EP450I"/>
</dbReference>
<proteinExistence type="inferred from homology"/>
<dbReference type="RefSeq" id="WP_189064386.1">
    <property type="nucleotide sequence ID" value="NZ_BMQM01000007.1"/>
</dbReference>
<accession>A0ABQ2RQ44</accession>
<comment type="similarity">
    <text evidence="1 7">Belongs to the cytochrome P450 family.</text>
</comment>
<dbReference type="InterPro" id="IPR036396">
    <property type="entry name" value="Cyt_P450_sf"/>
</dbReference>
<dbReference type="Gene3D" id="1.10.630.10">
    <property type="entry name" value="Cytochrome P450"/>
    <property type="match status" value="1"/>
</dbReference>
<protein>
    <submittedName>
        <fullName evidence="8">Cytochrome P450</fullName>
    </submittedName>
</protein>